<dbReference type="ExpressionAtlas" id="F6GVX8">
    <property type="expression patterns" value="baseline and differential"/>
</dbReference>
<evidence type="ECO:0000259" key="1">
    <source>
        <dbReference type="Pfam" id="PF00646"/>
    </source>
</evidence>
<evidence type="ECO:0000313" key="2">
    <source>
        <dbReference type="EMBL" id="CCB44113.1"/>
    </source>
</evidence>
<dbReference type="InterPro" id="IPR036047">
    <property type="entry name" value="F-box-like_dom_sf"/>
</dbReference>
<proteinExistence type="predicted"/>
<dbReference type="InterPro" id="IPR001810">
    <property type="entry name" value="F-box_dom"/>
</dbReference>
<dbReference type="InterPro" id="IPR032675">
    <property type="entry name" value="LRR_dom_sf"/>
</dbReference>
<dbReference type="AlphaFoldDB" id="F6GVX8"/>
<accession>F6GVX8</accession>
<gene>
    <name evidence="2" type="ordered locus">VIT_18s0089g01020</name>
</gene>
<dbReference type="PANTHER" id="PTHR38926">
    <property type="entry name" value="F-BOX DOMAIN CONTAINING PROTEIN, EXPRESSED"/>
    <property type="match status" value="1"/>
</dbReference>
<name>F6GVX8_VITVI</name>
<feature type="domain" description="F-box" evidence="1">
    <location>
        <begin position="6"/>
        <end position="48"/>
    </location>
</feature>
<dbReference type="SUPFAM" id="SSF52047">
    <property type="entry name" value="RNI-like"/>
    <property type="match status" value="1"/>
</dbReference>
<dbReference type="PaxDb" id="29760-VIT_18s0089g01020.t01"/>
<dbReference type="OrthoDB" id="722566at2759"/>
<dbReference type="PANTHER" id="PTHR38926:SF5">
    <property type="entry name" value="F-BOX AND LEUCINE-RICH REPEAT PROTEIN 6"/>
    <property type="match status" value="1"/>
</dbReference>
<organism evidence="2 3">
    <name type="scientific">Vitis vinifera</name>
    <name type="common">Grape</name>
    <dbReference type="NCBI Taxonomy" id="29760"/>
    <lineage>
        <taxon>Eukaryota</taxon>
        <taxon>Viridiplantae</taxon>
        <taxon>Streptophyta</taxon>
        <taxon>Embryophyta</taxon>
        <taxon>Tracheophyta</taxon>
        <taxon>Spermatophyta</taxon>
        <taxon>Magnoliopsida</taxon>
        <taxon>eudicotyledons</taxon>
        <taxon>Gunneridae</taxon>
        <taxon>Pentapetalae</taxon>
        <taxon>rosids</taxon>
        <taxon>Vitales</taxon>
        <taxon>Vitaceae</taxon>
        <taxon>Viteae</taxon>
        <taxon>Vitis</taxon>
    </lineage>
</organism>
<feature type="domain" description="F-box" evidence="1">
    <location>
        <begin position="371"/>
        <end position="413"/>
    </location>
</feature>
<sequence length="648" mass="73835">MGGRKWEDLNMDCLVNVFHKVGIESLLLDVPRVCKSWHKASLDPKCWESLIFPEDIRFLVLDRRHRMRGILAQIALHCNNFMRLSAPGINVGYWEASAIVTLLPNLRYLVLKGATIRQKRVVMILQGCKQLVHLDVRGCTGFDEDDAEILELASHIPSFMCEGSRRNENVCSIKHKKKTLTHFIHFTVSLKRVASVGHQLQIMTATGVAVHCYWNGRVKKEKGDVDYEGDNVNIMPVKLNYGTTYAELLDKIYTITGIDRWGFELNIICRYPISSREYKPIPIKNDEAVELMLEVPIRSGVFCVEIYLETNAVNKPFHVEANAPANVQISPLSHLLKGECNAVYSNDWETSSKHSNDSPKKDDNQMEGRKWEELNRDCLVNVFQKVGMESMLLDVPLVCKSWHKASLDPKCWEFLIFPEYIEPDDIWGRGPFAERFMLEFQFSVTAFIKFVIDRSCGHATALSLPICCTEEAFKYAANKCPKLELLGLNAGLLHKHSSIIPKLISKWKNLQSLVLGSSHGMEEILTPIRLFCRNFTRLSAPKTNVGNKEASAIVTSLPNLRYLVLNGASIEQESLVMILQGCKQLIEIDVRDCDGFDEDDAEILKLASHIPSFMCKGSYLYDPFDDYEHTQIDHNYRVYGYGCCYDYD</sequence>
<keyword evidence="3" id="KW-1185">Reference proteome</keyword>
<dbReference type="Gene3D" id="3.80.10.10">
    <property type="entry name" value="Ribonuclease Inhibitor"/>
    <property type="match status" value="2"/>
</dbReference>
<evidence type="ECO:0000313" key="3">
    <source>
        <dbReference type="Proteomes" id="UP000009183"/>
    </source>
</evidence>
<dbReference type="Proteomes" id="UP000009183">
    <property type="component" value="Chromosome 18"/>
</dbReference>
<dbReference type="InParanoid" id="F6GVX8"/>
<dbReference type="eggNOG" id="KOG1947">
    <property type="taxonomic scope" value="Eukaryota"/>
</dbReference>
<protein>
    <recommendedName>
        <fullName evidence="1">F-box domain-containing protein</fullName>
    </recommendedName>
</protein>
<dbReference type="GO" id="GO:1905761">
    <property type="term" value="F:SCF ubiquitin ligase complex binding"/>
    <property type="evidence" value="ECO:0000318"/>
    <property type="project" value="GO_Central"/>
</dbReference>
<dbReference type="Pfam" id="PF00646">
    <property type="entry name" value="F-box"/>
    <property type="match status" value="2"/>
</dbReference>
<dbReference type="SMR" id="F6GVX8"/>
<dbReference type="EMBL" id="FN594956">
    <property type="protein sequence ID" value="CCB44113.1"/>
    <property type="molecule type" value="Genomic_DNA"/>
</dbReference>
<reference evidence="3" key="1">
    <citation type="journal article" date="2007" name="Nature">
        <title>The grapevine genome sequence suggests ancestral hexaploidization in major angiosperm phyla.</title>
        <authorList>
            <consortium name="The French-Italian Public Consortium for Grapevine Genome Characterization."/>
            <person name="Jaillon O."/>
            <person name="Aury J.-M."/>
            <person name="Noel B."/>
            <person name="Policriti A."/>
            <person name="Clepet C."/>
            <person name="Casagrande A."/>
            <person name="Choisne N."/>
            <person name="Aubourg S."/>
            <person name="Vitulo N."/>
            <person name="Jubin C."/>
            <person name="Vezzi A."/>
            <person name="Legeai F."/>
            <person name="Hugueney P."/>
            <person name="Dasilva C."/>
            <person name="Horner D."/>
            <person name="Mica E."/>
            <person name="Jublot D."/>
            <person name="Poulain J."/>
            <person name="Bruyere C."/>
            <person name="Billault A."/>
            <person name="Segurens B."/>
            <person name="Gouyvenoux M."/>
            <person name="Ugarte E."/>
            <person name="Cattonaro F."/>
            <person name="Anthouard V."/>
            <person name="Vico V."/>
            <person name="Del Fabbro C."/>
            <person name="Alaux M."/>
            <person name="Di Gaspero G."/>
            <person name="Dumas V."/>
            <person name="Felice N."/>
            <person name="Paillard S."/>
            <person name="Juman I."/>
            <person name="Moroldo M."/>
            <person name="Scalabrin S."/>
            <person name="Canaguier A."/>
            <person name="Le Clainche I."/>
            <person name="Malacrida G."/>
            <person name="Durand E."/>
            <person name="Pesole G."/>
            <person name="Laucou V."/>
            <person name="Chatelet P."/>
            <person name="Merdinoglu D."/>
            <person name="Delledonne M."/>
            <person name="Pezzotti M."/>
            <person name="Lecharny A."/>
            <person name="Scarpelli C."/>
            <person name="Artiguenave F."/>
            <person name="Pe M.E."/>
            <person name="Valle G."/>
            <person name="Morgante M."/>
            <person name="Caboche M."/>
            <person name="Adam-Blondon A.-F."/>
            <person name="Weissenbach J."/>
            <person name="Quetier F."/>
            <person name="Wincker P."/>
        </authorList>
    </citation>
    <scope>NUCLEOTIDE SEQUENCE [LARGE SCALE GENOMIC DNA]</scope>
    <source>
        <strain evidence="3">cv. Pinot noir / PN40024</strain>
    </source>
</reference>
<dbReference type="SUPFAM" id="SSF81383">
    <property type="entry name" value="F-box domain"/>
    <property type="match status" value="2"/>
</dbReference>
<dbReference type="Gene3D" id="1.20.1280.50">
    <property type="match status" value="2"/>
</dbReference>
<dbReference type="HOGENOM" id="CLU_423010_0_0_1"/>